<sequence length="224" mass="25468">MSTEKQPLIEWVTQLNDTLFIQPNDDIALKALDEQVDQSFVTKINHNVYTYDQVKAGLQYARTSYISIQDTFSEILSWENPKKGDVVVAVLSKWRTKDRATGEETKKTNLRFYNDWAPGGVQNTLYLVAAEHALKRGGRIVLSGAFGGVEVSYISMILKKLKIEGTWMCNRQSMERPIRMVEDGHINPGPRSGIQVQRFELDEVYQAVENAEATTPWRNITIIA</sequence>
<dbReference type="AlphaFoldDB" id="A0A9N9YL78"/>
<comment type="caution">
    <text evidence="1">The sequence shown here is derived from an EMBL/GenBank/DDBJ whole genome shotgun (WGS) entry which is preliminary data.</text>
</comment>
<reference evidence="1" key="1">
    <citation type="submission" date="2021-10" db="EMBL/GenBank/DDBJ databases">
        <authorList>
            <person name="Piombo E."/>
        </authorList>
    </citation>
    <scope>NUCLEOTIDE SEQUENCE</scope>
</reference>
<keyword evidence="2" id="KW-1185">Reference proteome</keyword>
<dbReference type="OrthoDB" id="4886853at2759"/>
<protein>
    <submittedName>
        <fullName evidence="1">Uncharacterized protein</fullName>
    </submittedName>
</protein>
<dbReference type="Gene3D" id="3.90.180.10">
    <property type="entry name" value="Medium-chain alcohol dehydrogenases, catalytic domain"/>
    <property type="match status" value="1"/>
</dbReference>
<evidence type="ECO:0000313" key="1">
    <source>
        <dbReference type="EMBL" id="CAH0022210.1"/>
    </source>
</evidence>
<accession>A0A9N9YL78</accession>
<evidence type="ECO:0000313" key="2">
    <source>
        <dbReference type="Proteomes" id="UP000696573"/>
    </source>
</evidence>
<dbReference type="SUPFAM" id="SSF51735">
    <property type="entry name" value="NAD(P)-binding Rossmann-fold domains"/>
    <property type="match status" value="1"/>
</dbReference>
<proteinExistence type="predicted"/>
<dbReference type="Proteomes" id="UP000696573">
    <property type="component" value="Unassembled WGS sequence"/>
</dbReference>
<gene>
    <name evidence="1" type="ORF">CRHIZ90672A_00004014</name>
</gene>
<dbReference type="Gene3D" id="3.40.50.720">
    <property type="entry name" value="NAD(P)-binding Rossmann-like Domain"/>
    <property type="match status" value="1"/>
</dbReference>
<name>A0A9N9YL78_9HYPO</name>
<organism evidence="1 2">
    <name type="scientific">Clonostachys rhizophaga</name>
    <dbReference type="NCBI Taxonomy" id="160324"/>
    <lineage>
        <taxon>Eukaryota</taxon>
        <taxon>Fungi</taxon>
        <taxon>Dikarya</taxon>
        <taxon>Ascomycota</taxon>
        <taxon>Pezizomycotina</taxon>
        <taxon>Sordariomycetes</taxon>
        <taxon>Hypocreomycetidae</taxon>
        <taxon>Hypocreales</taxon>
        <taxon>Bionectriaceae</taxon>
        <taxon>Clonostachys</taxon>
    </lineage>
</organism>
<dbReference type="EMBL" id="CABFNQ020000676">
    <property type="protein sequence ID" value="CAH0022210.1"/>
    <property type="molecule type" value="Genomic_DNA"/>
</dbReference>
<dbReference type="InterPro" id="IPR036291">
    <property type="entry name" value="NAD(P)-bd_dom_sf"/>
</dbReference>